<protein>
    <recommendedName>
        <fullName evidence="6">Tetratricopeptide repeat protein</fullName>
    </recommendedName>
</protein>
<dbReference type="InterPro" id="IPR019734">
    <property type="entry name" value="TPR_rpt"/>
</dbReference>
<dbReference type="PANTHER" id="PTHR44858">
    <property type="entry name" value="TETRATRICOPEPTIDE REPEAT PROTEIN 6"/>
    <property type="match status" value="1"/>
</dbReference>
<dbReference type="EMBL" id="BMXF01000001">
    <property type="protein sequence ID" value="GHB54495.1"/>
    <property type="molecule type" value="Genomic_DNA"/>
</dbReference>
<name>A0A8J3G7B7_9BACT</name>
<dbReference type="InterPro" id="IPR050498">
    <property type="entry name" value="Ycf3"/>
</dbReference>
<dbReference type="Gene3D" id="1.25.40.10">
    <property type="entry name" value="Tetratricopeptide repeat domain"/>
    <property type="match status" value="2"/>
</dbReference>
<dbReference type="PANTHER" id="PTHR44858:SF1">
    <property type="entry name" value="UDP-N-ACETYLGLUCOSAMINE--PEPTIDE N-ACETYLGLUCOSAMINYLTRANSFERASE SPINDLY-RELATED"/>
    <property type="match status" value="1"/>
</dbReference>
<evidence type="ECO:0000313" key="4">
    <source>
        <dbReference type="EMBL" id="GHB54495.1"/>
    </source>
</evidence>
<accession>A0A8J3G7B7</accession>
<dbReference type="SUPFAM" id="SSF48452">
    <property type="entry name" value="TPR-like"/>
    <property type="match status" value="1"/>
</dbReference>
<dbReference type="AlphaFoldDB" id="A0A8J3G7B7"/>
<dbReference type="Pfam" id="PF13181">
    <property type="entry name" value="TPR_8"/>
    <property type="match status" value="1"/>
</dbReference>
<proteinExistence type="predicted"/>
<feature type="repeat" description="TPR" evidence="3">
    <location>
        <begin position="126"/>
        <end position="159"/>
    </location>
</feature>
<dbReference type="InterPro" id="IPR011990">
    <property type="entry name" value="TPR-like_helical_dom_sf"/>
</dbReference>
<feature type="repeat" description="TPR" evidence="3">
    <location>
        <begin position="160"/>
        <end position="193"/>
    </location>
</feature>
<dbReference type="PROSITE" id="PS50005">
    <property type="entry name" value="TPR"/>
    <property type="match status" value="3"/>
</dbReference>
<evidence type="ECO:0000256" key="1">
    <source>
        <dbReference type="ARBA" id="ARBA00022737"/>
    </source>
</evidence>
<sequence length="237" mass="26788">MFLFWGELDEVIGIEHIDSIRRQVVFVIDDANMRLVVCTLVAICLGACFRSPASEFILKGREMAKRKDFIRAIEAYDDALRSEPKNMEAYYFRGFAKYEIKDYEGAMEDLTLLVKSGIRIERDKYQYVFNTRGIANYFLGNNEAALRDYSAAISINPNFTDAYGNRGDVRMLLGDASGAIADYDFAIAVEPEDLDLYNNRGVARYQLNDTTGACGDWARAVELGSGEAKVSWDKHCK</sequence>
<evidence type="ECO:0000256" key="3">
    <source>
        <dbReference type="PROSITE-ProRule" id="PRU00339"/>
    </source>
</evidence>
<keyword evidence="1" id="KW-0677">Repeat</keyword>
<dbReference type="RefSeq" id="WP_189562718.1">
    <property type="nucleotide sequence ID" value="NZ_BMXF01000001.1"/>
</dbReference>
<evidence type="ECO:0000256" key="2">
    <source>
        <dbReference type="ARBA" id="ARBA00022803"/>
    </source>
</evidence>
<dbReference type="SMART" id="SM00028">
    <property type="entry name" value="TPR"/>
    <property type="match status" value="5"/>
</dbReference>
<feature type="repeat" description="TPR" evidence="3">
    <location>
        <begin position="53"/>
        <end position="86"/>
    </location>
</feature>
<reference evidence="4 5" key="1">
    <citation type="journal article" date="2014" name="Int. J. Syst. Evol. Microbiol.">
        <title>Complete genome sequence of Corynebacterium casei LMG S-19264T (=DSM 44701T), isolated from a smear-ripened cheese.</title>
        <authorList>
            <consortium name="US DOE Joint Genome Institute (JGI-PGF)"/>
            <person name="Walter F."/>
            <person name="Albersmeier A."/>
            <person name="Kalinowski J."/>
            <person name="Ruckert C."/>
        </authorList>
    </citation>
    <scope>NUCLEOTIDE SEQUENCE [LARGE SCALE GENOMIC DNA]</scope>
    <source>
        <strain evidence="4 5">KCTC 12866</strain>
    </source>
</reference>
<evidence type="ECO:0000313" key="5">
    <source>
        <dbReference type="Proteomes" id="UP000598271"/>
    </source>
</evidence>
<keyword evidence="2 3" id="KW-0802">TPR repeat</keyword>
<dbReference type="Pfam" id="PF13414">
    <property type="entry name" value="TPR_11"/>
    <property type="match status" value="1"/>
</dbReference>
<evidence type="ECO:0008006" key="6">
    <source>
        <dbReference type="Google" id="ProtNLM"/>
    </source>
</evidence>
<gene>
    <name evidence="4" type="ORF">GCM10007390_04410</name>
</gene>
<dbReference type="GO" id="GO:0046813">
    <property type="term" value="P:receptor-mediated virion attachment to host cell"/>
    <property type="evidence" value="ECO:0007669"/>
    <property type="project" value="TreeGrafter"/>
</dbReference>
<dbReference type="GO" id="GO:0009279">
    <property type="term" value="C:cell outer membrane"/>
    <property type="evidence" value="ECO:0007669"/>
    <property type="project" value="TreeGrafter"/>
</dbReference>
<dbReference type="Pfam" id="PF13432">
    <property type="entry name" value="TPR_16"/>
    <property type="match status" value="1"/>
</dbReference>
<organism evidence="4 5">
    <name type="scientific">Persicitalea jodogahamensis</name>
    <dbReference type="NCBI Taxonomy" id="402147"/>
    <lineage>
        <taxon>Bacteria</taxon>
        <taxon>Pseudomonadati</taxon>
        <taxon>Bacteroidota</taxon>
        <taxon>Cytophagia</taxon>
        <taxon>Cytophagales</taxon>
        <taxon>Spirosomataceae</taxon>
        <taxon>Persicitalea</taxon>
    </lineage>
</organism>
<comment type="caution">
    <text evidence="4">The sequence shown here is derived from an EMBL/GenBank/DDBJ whole genome shotgun (WGS) entry which is preliminary data.</text>
</comment>
<dbReference type="Proteomes" id="UP000598271">
    <property type="component" value="Unassembled WGS sequence"/>
</dbReference>
<keyword evidence="5" id="KW-1185">Reference proteome</keyword>